<evidence type="ECO:0000256" key="4">
    <source>
        <dbReference type="ARBA" id="ARBA00022430"/>
    </source>
</evidence>
<dbReference type="InterPro" id="IPR018136">
    <property type="entry name" value="Aconitase_4Fe-4S_BS"/>
</dbReference>
<comment type="catalytic activity">
    <reaction evidence="12">
        <text>citrate = D-threo-isocitrate</text>
        <dbReference type="Rhea" id="RHEA:10336"/>
        <dbReference type="ChEBI" id="CHEBI:15562"/>
        <dbReference type="ChEBI" id="CHEBI:16947"/>
        <dbReference type="EC" id="4.2.1.3"/>
    </reaction>
</comment>
<dbReference type="EC" id="4.2.1.33" evidence="13"/>
<dbReference type="RefSeq" id="WP_274456450.1">
    <property type="nucleotide sequence ID" value="NZ_CP067097.1"/>
</dbReference>
<sequence>MKPKTLFEKIWEAHTVVEQADDLALLYIDLHLVHEVTSPQAFEGLRLANRTVRRPDLTYATMDHNVPTDNPFDVKDEIAGKQIATLEANCKEFGIELADLRSPSQGIVHVIGPELGLTQPGKTIVCGDSHTSTHGAFGALAFGIGTSEVEHVLATQCLWQKNPKTCEVRLVGKRAPGVTAKDVILGVISQYGVDFGAGHVVEFTGEAVHEMSMEARMTMCNMVIEGGARAGMVAPDDVTIEYLRGRPRVPQGEAFEAAAKAWKALASDEGASYDKVLTFDVSTLAPQVTWGNNPGMGASVNGTVPNPDDLPTEAERRAARQALAYMGLEPGMKITDIPVQHVFIGSCTNSRIEDLRAAAEVVRGRKVAQGVRALVVPGSKQVKEQAEREGLHEVFKAAGFEWREPGCSMCLAMNPDFVPPGERCASTSNRNFEGRQGRGARTHLVSPAMAAAAAIAGRFVDVRELMNEAAAATV</sequence>
<dbReference type="InterPro" id="IPR036008">
    <property type="entry name" value="Aconitase_4Fe-4S_dom"/>
</dbReference>
<dbReference type="NCBIfam" id="NF004016">
    <property type="entry name" value="PRK05478.1"/>
    <property type="match status" value="1"/>
</dbReference>
<evidence type="ECO:0000256" key="8">
    <source>
        <dbReference type="ARBA" id="ARBA00023004"/>
    </source>
</evidence>
<proteinExistence type="inferred from homology"/>
<dbReference type="InterPro" id="IPR015931">
    <property type="entry name" value="Acnase/IPM_dHydase_lsu_aba_1/3"/>
</dbReference>
<keyword evidence="9 13" id="KW-0411">Iron-sulfur</keyword>
<keyword evidence="7 13" id="KW-0479">Metal-binding</keyword>
<comment type="caution">
    <text evidence="15">The sequence shown here is derived from an EMBL/GenBank/DDBJ whole genome shotgun (WGS) entry which is preliminary data.</text>
</comment>
<dbReference type="EMBL" id="JAUSTP010000003">
    <property type="protein sequence ID" value="MDQ0188958.1"/>
    <property type="molecule type" value="Genomic_DNA"/>
</dbReference>
<dbReference type="PANTHER" id="PTHR43822:SF9">
    <property type="entry name" value="3-ISOPROPYLMALATE DEHYDRATASE"/>
    <property type="match status" value="1"/>
</dbReference>
<dbReference type="Proteomes" id="UP001232973">
    <property type="component" value="Unassembled WGS sequence"/>
</dbReference>
<evidence type="ECO:0000256" key="1">
    <source>
        <dbReference type="ARBA" id="ARBA00000491"/>
    </source>
</evidence>
<dbReference type="Pfam" id="PF00330">
    <property type="entry name" value="Aconitase"/>
    <property type="match status" value="1"/>
</dbReference>
<comment type="subunit">
    <text evidence="13">Heterodimer of LeuC and LeuD.</text>
</comment>
<evidence type="ECO:0000256" key="5">
    <source>
        <dbReference type="ARBA" id="ARBA00022485"/>
    </source>
</evidence>
<feature type="domain" description="Aconitase/3-isopropylmalate dehydratase large subunit alpha/beta/alpha" evidence="14">
    <location>
        <begin position="8"/>
        <end position="457"/>
    </location>
</feature>
<keyword evidence="16" id="KW-1185">Reference proteome</keyword>
<dbReference type="SUPFAM" id="SSF53732">
    <property type="entry name" value="Aconitase iron-sulfur domain"/>
    <property type="match status" value="1"/>
</dbReference>
<name>A0ABT9XGK5_9BACL</name>
<keyword evidence="6 13" id="KW-0028">Amino-acid biosynthesis</keyword>
<dbReference type="PROSITE" id="PS00450">
    <property type="entry name" value="ACONITASE_1"/>
    <property type="match status" value="1"/>
</dbReference>
<dbReference type="PRINTS" id="PR00415">
    <property type="entry name" value="ACONITASE"/>
</dbReference>
<evidence type="ECO:0000256" key="12">
    <source>
        <dbReference type="ARBA" id="ARBA00023501"/>
    </source>
</evidence>
<evidence type="ECO:0000256" key="11">
    <source>
        <dbReference type="ARBA" id="ARBA00023304"/>
    </source>
</evidence>
<evidence type="ECO:0000256" key="9">
    <source>
        <dbReference type="ARBA" id="ARBA00023014"/>
    </source>
</evidence>
<comment type="cofactor">
    <cofactor evidence="13">
        <name>[4Fe-4S] cluster</name>
        <dbReference type="ChEBI" id="CHEBI:49883"/>
    </cofactor>
    <text evidence="13">Binds 1 [4Fe-4S] cluster per subunit.</text>
</comment>
<evidence type="ECO:0000313" key="16">
    <source>
        <dbReference type="Proteomes" id="UP001232973"/>
    </source>
</evidence>
<dbReference type="HAMAP" id="MF_01026">
    <property type="entry name" value="LeuC_type1"/>
    <property type="match status" value="1"/>
</dbReference>
<dbReference type="PROSITE" id="PS01244">
    <property type="entry name" value="ACONITASE_2"/>
    <property type="match status" value="1"/>
</dbReference>
<evidence type="ECO:0000256" key="6">
    <source>
        <dbReference type="ARBA" id="ARBA00022605"/>
    </source>
</evidence>
<dbReference type="GO" id="GO:0047508">
    <property type="term" value="F:(R)-2-methylmalate dehydratase activity"/>
    <property type="evidence" value="ECO:0007669"/>
    <property type="project" value="UniProtKB-EC"/>
</dbReference>
<comment type="pathway">
    <text evidence="3 13">Amino-acid biosynthesis; L-leucine biosynthesis; L-leucine from 3-methyl-2-oxobutanoate: step 2/4.</text>
</comment>
<feature type="binding site" evidence="13">
    <location>
        <position position="407"/>
    </location>
    <ligand>
        <name>[4Fe-4S] cluster</name>
        <dbReference type="ChEBI" id="CHEBI:49883"/>
    </ligand>
</feature>
<evidence type="ECO:0000256" key="10">
    <source>
        <dbReference type="ARBA" id="ARBA00023239"/>
    </source>
</evidence>
<keyword evidence="4 13" id="KW-0432">Leucine biosynthesis</keyword>
<evidence type="ECO:0000256" key="7">
    <source>
        <dbReference type="ARBA" id="ARBA00022723"/>
    </source>
</evidence>
<dbReference type="InterPro" id="IPR004430">
    <property type="entry name" value="3-IsopropMal_deHydase_lsu"/>
</dbReference>
<evidence type="ECO:0000256" key="2">
    <source>
        <dbReference type="ARBA" id="ARBA00002695"/>
    </source>
</evidence>
<gene>
    <name evidence="13" type="primary">leuC</name>
    <name evidence="15" type="ORF">J2S03_000772</name>
</gene>
<keyword evidence="10 13" id="KW-0456">Lyase</keyword>
<evidence type="ECO:0000256" key="13">
    <source>
        <dbReference type="HAMAP-Rule" id="MF_01026"/>
    </source>
</evidence>
<dbReference type="CDD" id="cd01583">
    <property type="entry name" value="IPMI"/>
    <property type="match status" value="1"/>
</dbReference>
<feature type="binding site" evidence="13">
    <location>
        <position position="410"/>
    </location>
    <ligand>
        <name>[4Fe-4S] cluster</name>
        <dbReference type="ChEBI" id="CHEBI:49883"/>
    </ligand>
</feature>
<reference evidence="15 16" key="1">
    <citation type="submission" date="2023-07" db="EMBL/GenBank/DDBJ databases">
        <title>Genomic Encyclopedia of Type Strains, Phase IV (KMG-IV): sequencing the most valuable type-strain genomes for metagenomic binning, comparative biology and taxonomic classification.</title>
        <authorList>
            <person name="Goeker M."/>
        </authorList>
    </citation>
    <scope>NUCLEOTIDE SEQUENCE [LARGE SCALE GENOMIC DNA]</scope>
    <source>
        <strain evidence="15 16">DSM 4006</strain>
    </source>
</reference>
<dbReference type="InterPro" id="IPR001030">
    <property type="entry name" value="Acoase/IPM_deHydtase_lsu_aba"/>
</dbReference>
<evidence type="ECO:0000256" key="3">
    <source>
        <dbReference type="ARBA" id="ARBA00004729"/>
    </source>
</evidence>
<keyword evidence="11 13" id="KW-0100">Branched-chain amino acid biosynthesis</keyword>
<protein>
    <recommendedName>
        <fullName evidence="13">3-isopropylmalate dehydratase large subunit</fullName>
        <ecNumber evidence="13">4.2.1.33</ecNumber>
    </recommendedName>
    <alternativeName>
        <fullName evidence="13">Alpha-IPM isomerase</fullName>
        <shortName evidence="13">IPMI</shortName>
    </alternativeName>
    <alternativeName>
        <fullName evidence="13">Isopropylmalate isomerase</fullName>
    </alternativeName>
</protein>
<accession>A0ABT9XGK5</accession>
<comment type="catalytic activity">
    <reaction evidence="1 13">
        <text>(2R,3S)-3-isopropylmalate = (2S)-2-isopropylmalate</text>
        <dbReference type="Rhea" id="RHEA:32287"/>
        <dbReference type="ChEBI" id="CHEBI:1178"/>
        <dbReference type="ChEBI" id="CHEBI:35121"/>
        <dbReference type="EC" id="4.2.1.33"/>
    </reaction>
</comment>
<dbReference type="InterPro" id="IPR050067">
    <property type="entry name" value="IPM_dehydratase_rel_enz"/>
</dbReference>
<dbReference type="NCBIfam" id="NF009116">
    <property type="entry name" value="PRK12466.1"/>
    <property type="match status" value="1"/>
</dbReference>
<dbReference type="InterPro" id="IPR033941">
    <property type="entry name" value="IPMI_cat"/>
</dbReference>
<comment type="similarity">
    <text evidence="13">Belongs to the aconitase/IPM isomerase family. LeuC type 1 subfamily.</text>
</comment>
<dbReference type="Gene3D" id="3.30.499.10">
    <property type="entry name" value="Aconitase, domain 3"/>
    <property type="match status" value="2"/>
</dbReference>
<keyword evidence="8 13" id="KW-0408">Iron</keyword>
<dbReference type="NCBIfam" id="TIGR00170">
    <property type="entry name" value="leuC"/>
    <property type="match status" value="1"/>
</dbReference>
<evidence type="ECO:0000259" key="14">
    <source>
        <dbReference type="Pfam" id="PF00330"/>
    </source>
</evidence>
<feature type="binding site" evidence="13">
    <location>
        <position position="347"/>
    </location>
    <ligand>
        <name>[4Fe-4S] cluster</name>
        <dbReference type="ChEBI" id="CHEBI:49883"/>
    </ligand>
</feature>
<dbReference type="PANTHER" id="PTHR43822">
    <property type="entry name" value="HOMOACONITASE, MITOCHONDRIAL-RELATED"/>
    <property type="match status" value="1"/>
</dbReference>
<dbReference type="GO" id="GO:0003861">
    <property type="term" value="F:3-isopropylmalate dehydratase activity"/>
    <property type="evidence" value="ECO:0007669"/>
    <property type="project" value="UniProtKB-EC"/>
</dbReference>
<keyword evidence="5 13" id="KW-0004">4Fe-4S</keyword>
<comment type="function">
    <text evidence="2 13">Catalyzes the isomerization between 2-isopropylmalate and 3-isopropylmalate, via the formation of 2-isopropylmaleate.</text>
</comment>
<organism evidence="15 16">
    <name type="scientific">Alicyclobacillus cycloheptanicus</name>
    <dbReference type="NCBI Taxonomy" id="1457"/>
    <lineage>
        <taxon>Bacteria</taxon>
        <taxon>Bacillati</taxon>
        <taxon>Bacillota</taxon>
        <taxon>Bacilli</taxon>
        <taxon>Bacillales</taxon>
        <taxon>Alicyclobacillaceae</taxon>
        <taxon>Alicyclobacillus</taxon>
    </lineage>
</organism>
<evidence type="ECO:0000313" key="15">
    <source>
        <dbReference type="EMBL" id="MDQ0188958.1"/>
    </source>
</evidence>